<evidence type="ECO:0000313" key="6">
    <source>
        <dbReference type="EMBL" id="TVM36114.1"/>
    </source>
</evidence>
<dbReference type="Proteomes" id="UP000434052">
    <property type="component" value="Unassembled WGS sequence"/>
</dbReference>
<dbReference type="Gene3D" id="3.30.428.10">
    <property type="entry name" value="HIT-like"/>
    <property type="match status" value="1"/>
</dbReference>
<dbReference type="PANTHER" id="PTHR46648">
    <property type="entry name" value="HIT FAMILY PROTEIN 1"/>
    <property type="match status" value="1"/>
</dbReference>
<dbReference type="InterPro" id="IPR036265">
    <property type="entry name" value="HIT-like_sf"/>
</dbReference>
<keyword evidence="8" id="KW-1185">Reference proteome</keyword>
<dbReference type="GO" id="GO:0009117">
    <property type="term" value="P:nucleotide metabolic process"/>
    <property type="evidence" value="ECO:0007669"/>
    <property type="project" value="TreeGrafter"/>
</dbReference>
<dbReference type="AlphaFoldDB" id="A0A6P1ZLZ5"/>
<dbReference type="InterPro" id="IPR011146">
    <property type="entry name" value="HIT-like"/>
</dbReference>
<dbReference type="InterPro" id="IPR039384">
    <property type="entry name" value="HINT"/>
</dbReference>
<dbReference type="PANTHER" id="PTHR46648:SF1">
    <property type="entry name" value="ADENOSINE 5'-MONOPHOSPHORAMIDASE HNT1"/>
    <property type="match status" value="1"/>
</dbReference>
<evidence type="ECO:0000313" key="5">
    <source>
        <dbReference type="EMBL" id="QJT10093.1"/>
    </source>
</evidence>
<dbReference type="Proteomes" id="UP000503251">
    <property type="component" value="Chromosome"/>
</dbReference>
<feature type="domain" description="HIT" evidence="4">
    <location>
        <begin position="8"/>
        <end position="115"/>
    </location>
</feature>
<protein>
    <submittedName>
        <fullName evidence="6">HIT family protein</fullName>
    </submittedName>
</protein>
<dbReference type="PROSITE" id="PS51084">
    <property type="entry name" value="HIT_2"/>
    <property type="match status" value="1"/>
</dbReference>
<dbReference type="InterPro" id="IPR001310">
    <property type="entry name" value="Histidine_triad_HIT"/>
</dbReference>
<name>A0A6P1ZLZ5_9BACT</name>
<organism evidence="6 7">
    <name type="scientific">Oceanidesulfovibrio marinus</name>
    <dbReference type="NCBI Taxonomy" id="370038"/>
    <lineage>
        <taxon>Bacteria</taxon>
        <taxon>Pseudomonadati</taxon>
        <taxon>Thermodesulfobacteriota</taxon>
        <taxon>Desulfovibrionia</taxon>
        <taxon>Desulfovibrionales</taxon>
        <taxon>Desulfovibrionaceae</taxon>
        <taxon>Oceanidesulfovibrio</taxon>
    </lineage>
</organism>
<dbReference type="PRINTS" id="PR00332">
    <property type="entry name" value="HISTRIAD"/>
</dbReference>
<accession>A0A6P1ZLZ5</accession>
<reference evidence="6 7" key="1">
    <citation type="submission" date="2018-06" db="EMBL/GenBank/DDBJ databases">
        <title>Complete genome of Desulfovibrio marinus P48SEP.</title>
        <authorList>
            <person name="Crispim J.S."/>
            <person name="Vidigal P.M.P."/>
            <person name="Silva L.C.F."/>
            <person name="Araujo L.C."/>
            <person name="Laguardia C.N."/>
            <person name="Dias R.S."/>
            <person name="Sousa M.P."/>
            <person name="Paula S.O."/>
            <person name="Silva C."/>
        </authorList>
    </citation>
    <scope>NUCLEOTIDE SEQUENCE [LARGE SCALE GENOMIC DNA]</scope>
    <source>
        <strain evidence="6 7">P48SEP</strain>
    </source>
</reference>
<gene>
    <name evidence="6" type="ORF">DQK91_03775</name>
    <name evidence="5" type="ORF">E8L03_14655</name>
</gene>
<proteinExistence type="predicted"/>
<feature type="active site" description="Tele-AMP-histidine intermediate" evidence="1">
    <location>
        <position position="102"/>
    </location>
</feature>
<dbReference type="GO" id="GO:0003824">
    <property type="term" value="F:catalytic activity"/>
    <property type="evidence" value="ECO:0007669"/>
    <property type="project" value="InterPro"/>
</dbReference>
<dbReference type="OrthoDB" id="9784774at2"/>
<dbReference type="RefSeq" id="WP_144234122.1">
    <property type="nucleotide sequence ID" value="NZ_CP039543.1"/>
</dbReference>
<dbReference type="Pfam" id="PF01230">
    <property type="entry name" value="HIT"/>
    <property type="match status" value="1"/>
</dbReference>
<evidence type="ECO:0000313" key="7">
    <source>
        <dbReference type="Proteomes" id="UP000434052"/>
    </source>
</evidence>
<evidence type="ECO:0000259" key="4">
    <source>
        <dbReference type="PROSITE" id="PS51084"/>
    </source>
</evidence>
<feature type="short sequence motif" description="Histidine triad motif" evidence="2 3">
    <location>
        <begin position="100"/>
        <end position="104"/>
    </location>
</feature>
<dbReference type="EMBL" id="QMIF01000002">
    <property type="protein sequence ID" value="TVM36114.1"/>
    <property type="molecule type" value="Genomic_DNA"/>
</dbReference>
<dbReference type="SUPFAM" id="SSF54197">
    <property type="entry name" value="HIT-like"/>
    <property type="match status" value="1"/>
</dbReference>
<dbReference type="EMBL" id="CP039543">
    <property type="protein sequence ID" value="QJT10093.1"/>
    <property type="molecule type" value="Genomic_DNA"/>
</dbReference>
<reference evidence="5 8" key="2">
    <citation type="submission" date="2019-04" db="EMBL/GenBank/DDBJ databases">
        <title>Isolation and culture of sulfate reducing bacteria from the cold seep of the South China Sea.</title>
        <authorList>
            <person name="Sun C."/>
            <person name="Liu R."/>
        </authorList>
    </citation>
    <scope>NUCLEOTIDE SEQUENCE [LARGE SCALE GENOMIC DNA]</scope>
    <source>
        <strain evidence="5 8">CS1</strain>
    </source>
</reference>
<evidence type="ECO:0000256" key="2">
    <source>
        <dbReference type="PIRSR" id="PIRSR601310-3"/>
    </source>
</evidence>
<sequence length="141" mass="15389">MKRDADCIFCKIVAGEIPSQKVFETDTVFAFLDIAPVKPGHTLVIPKEHFATLLEMDAALAGPMHEAVQKIAAAAMEATGAKGFNLQVNTHKVAGQLVPHVHYHIIPRHEDDGLSLWAQSPYDSDAAMQEVADKMRATITK</sequence>
<evidence type="ECO:0000256" key="3">
    <source>
        <dbReference type="PROSITE-ProRule" id="PRU00464"/>
    </source>
</evidence>
<evidence type="ECO:0000313" key="8">
    <source>
        <dbReference type="Proteomes" id="UP000503251"/>
    </source>
</evidence>
<evidence type="ECO:0000256" key="1">
    <source>
        <dbReference type="PIRSR" id="PIRSR601310-1"/>
    </source>
</evidence>
<dbReference type="CDD" id="cd01277">
    <property type="entry name" value="HINT_subgroup"/>
    <property type="match status" value="1"/>
</dbReference>